<protein>
    <submittedName>
        <fullName evidence="3">Uncharacterized protein</fullName>
    </submittedName>
</protein>
<keyword evidence="2" id="KW-0472">Membrane</keyword>
<dbReference type="Proteomes" id="UP001163850">
    <property type="component" value="Unassembled WGS sequence"/>
</dbReference>
<keyword evidence="2" id="KW-0812">Transmembrane</keyword>
<evidence type="ECO:0000313" key="4">
    <source>
        <dbReference type="Proteomes" id="UP001163850"/>
    </source>
</evidence>
<dbReference type="AlphaFoldDB" id="A0AA38PVD2"/>
<comment type="caution">
    <text evidence="3">The sequence shown here is derived from an EMBL/GenBank/DDBJ whole genome shotgun (WGS) entry which is preliminary data.</text>
</comment>
<feature type="region of interest" description="Disordered" evidence="1">
    <location>
        <begin position="111"/>
        <end position="133"/>
    </location>
</feature>
<proteinExistence type="predicted"/>
<dbReference type="EMBL" id="MU802052">
    <property type="protein sequence ID" value="KAJ3982668.1"/>
    <property type="molecule type" value="Genomic_DNA"/>
</dbReference>
<sequence length="280" mass="30256">MILPRELVEPSSICIPKGQKVETNQASRPHDASSIRVDPRRCDYELDSSGFSSGNKPAPFKSVSVYTSTTVIVATTLVTAPSRTISTTSTSTFTSNTSITPCMSMLTNCSMDNSSTSSSTAGPSSIQSKQATNELSSTVHTSAIVGAIIGTLGAMMIAVLGIFYIQKRVRRSTKPRTDDLKSPTETQPPPPVLLKLIPVKITPEPYTLKYQEAQGIAETSSGPEQNSSIYPSVRIFTPDGRRIDELMERMHILETRLATERVYGGQASTPLPPYYTDGTV</sequence>
<name>A0AA38PVD2_9AGAR</name>
<evidence type="ECO:0000256" key="1">
    <source>
        <dbReference type="SAM" id="MobiDB-lite"/>
    </source>
</evidence>
<keyword evidence="2" id="KW-1133">Transmembrane helix</keyword>
<feature type="transmembrane region" description="Helical" evidence="2">
    <location>
        <begin position="143"/>
        <end position="165"/>
    </location>
</feature>
<evidence type="ECO:0000256" key="2">
    <source>
        <dbReference type="SAM" id="Phobius"/>
    </source>
</evidence>
<evidence type="ECO:0000313" key="3">
    <source>
        <dbReference type="EMBL" id="KAJ3982668.1"/>
    </source>
</evidence>
<reference evidence="3" key="1">
    <citation type="submission" date="2022-08" db="EMBL/GenBank/DDBJ databases">
        <authorList>
            <consortium name="DOE Joint Genome Institute"/>
            <person name="Min B."/>
            <person name="Riley R."/>
            <person name="Sierra-Patev S."/>
            <person name="Naranjo-Ortiz M."/>
            <person name="Looney B."/>
            <person name="Konkel Z."/>
            <person name="Slot J.C."/>
            <person name="Sakamoto Y."/>
            <person name="Steenwyk J.L."/>
            <person name="Rokas A."/>
            <person name="Carro J."/>
            <person name="Camarero S."/>
            <person name="Ferreira P."/>
            <person name="Molpeceres G."/>
            <person name="Ruiz-Duenas F.J."/>
            <person name="Serrano A."/>
            <person name="Henrissat B."/>
            <person name="Drula E."/>
            <person name="Hughes K.W."/>
            <person name="Mata J.L."/>
            <person name="Ishikawa N.K."/>
            <person name="Vargas-Isla R."/>
            <person name="Ushijima S."/>
            <person name="Smith C.A."/>
            <person name="Ahrendt S."/>
            <person name="Andreopoulos W."/>
            <person name="He G."/>
            <person name="Labutti K."/>
            <person name="Lipzen A."/>
            <person name="Ng V."/>
            <person name="Sandor L."/>
            <person name="Barry K."/>
            <person name="Martinez A.T."/>
            <person name="Xiao Y."/>
            <person name="Gibbons J.G."/>
            <person name="Terashima K."/>
            <person name="Hibbett D.S."/>
            <person name="Grigoriev I.V."/>
        </authorList>
    </citation>
    <scope>NUCLEOTIDE SEQUENCE</scope>
    <source>
        <strain evidence="3">TFB7829</strain>
    </source>
</reference>
<gene>
    <name evidence="3" type="ORF">F5890DRAFT_328866</name>
</gene>
<accession>A0AA38PVD2</accession>
<feature type="compositionally biased region" description="Low complexity" evidence="1">
    <location>
        <begin position="111"/>
        <end position="128"/>
    </location>
</feature>
<organism evidence="3 4">
    <name type="scientific">Lentinula detonsa</name>
    <dbReference type="NCBI Taxonomy" id="2804962"/>
    <lineage>
        <taxon>Eukaryota</taxon>
        <taxon>Fungi</taxon>
        <taxon>Dikarya</taxon>
        <taxon>Basidiomycota</taxon>
        <taxon>Agaricomycotina</taxon>
        <taxon>Agaricomycetes</taxon>
        <taxon>Agaricomycetidae</taxon>
        <taxon>Agaricales</taxon>
        <taxon>Marasmiineae</taxon>
        <taxon>Omphalotaceae</taxon>
        <taxon>Lentinula</taxon>
    </lineage>
</organism>